<feature type="transmembrane region" description="Helical" evidence="12">
    <location>
        <begin position="76"/>
        <end position="97"/>
    </location>
</feature>
<keyword evidence="8" id="KW-0406">Ion transport</keyword>
<evidence type="ECO:0000256" key="2">
    <source>
        <dbReference type="ARBA" id="ARBA00006434"/>
    </source>
</evidence>
<dbReference type="PANTHER" id="PTHR42985:SF40">
    <property type="entry name" value="LD47995P-RELATED"/>
    <property type="match status" value="1"/>
</dbReference>
<evidence type="ECO:0000313" key="14">
    <source>
        <dbReference type="Proteomes" id="UP000076404"/>
    </source>
</evidence>
<dbReference type="EMBL" id="CP011454">
    <property type="protein sequence ID" value="AMW04042.1"/>
    <property type="molecule type" value="Genomic_DNA"/>
</dbReference>
<keyword evidence="3" id="KW-0813">Transport</keyword>
<evidence type="ECO:0000256" key="10">
    <source>
        <dbReference type="ARBA" id="ARBA00023201"/>
    </source>
</evidence>
<feature type="transmembrane region" description="Helical" evidence="12">
    <location>
        <begin position="477"/>
        <end position="494"/>
    </location>
</feature>
<dbReference type="InterPro" id="IPR001734">
    <property type="entry name" value="Na/solute_symporter"/>
</dbReference>
<evidence type="ECO:0000256" key="4">
    <source>
        <dbReference type="ARBA" id="ARBA00022475"/>
    </source>
</evidence>
<keyword evidence="4" id="KW-1003">Cell membrane</keyword>
<evidence type="ECO:0000256" key="9">
    <source>
        <dbReference type="ARBA" id="ARBA00023136"/>
    </source>
</evidence>
<keyword evidence="6 12" id="KW-1133">Transmembrane helix</keyword>
<reference evidence="13 14" key="2">
    <citation type="journal article" date="2016" name="Environ. Microbiol. Rep.">
        <title>Metagenomic evidence for the presence of phototrophic Gemmatimonadetes bacteria in diverse environments.</title>
        <authorList>
            <person name="Zeng Y."/>
            <person name="Baumbach J."/>
            <person name="Barbosa E.G."/>
            <person name="Azevedo V."/>
            <person name="Zhang C."/>
            <person name="Koblizek M."/>
        </authorList>
    </citation>
    <scope>NUCLEOTIDE SEQUENCE [LARGE SCALE GENOMIC DNA]</scope>
    <source>
        <strain evidence="13 14">AP64</strain>
    </source>
</reference>
<dbReference type="InterPro" id="IPR051163">
    <property type="entry name" value="Sodium:Solute_Symporter_SSF"/>
</dbReference>
<dbReference type="RefSeq" id="WP_026849330.1">
    <property type="nucleotide sequence ID" value="NZ_CP011454.1"/>
</dbReference>
<keyword evidence="10" id="KW-0739">Sodium transport</keyword>
<gene>
    <name evidence="13" type="ORF">GEMMAAP_02700</name>
</gene>
<name>A0A143BHP5_9BACT</name>
<feature type="transmembrane region" description="Helical" evidence="12">
    <location>
        <begin position="181"/>
        <end position="199"/>
    </location>
</feature>
<feature type="transmembrane region" description="Helical" evidence="12">
    <location>
        <begin position="118"/>
        <end position="148"/>
    </location>
</feature>
<dbReference type="AlphaFoldDB" id="A0A143BHP5"/>
<dbReference type="PROSITE" id="PS50283">
    <property type="entry name" value="NA_SOLUT_SYMP_3"/>
    <property type="match status" value="1"/>
</dbReference>
<dbReference type="InterPro" id="IPR038377">
    <property type="entry name" value="Na/Glc_symporter_sf"/>
</dbReference>
<dbReference type="GO" id="GO:0015293">
    <property type="term" value="F:symporter activity"/>
    <property type="evidence" value="ECO:0007669"/>
    <property type="project" value="TreeGrafter"/>
</dbReference>
<keyword evidence="5 12" id="KW-0812">Transmembrane</keyword>
<comment type="subcellular location">
    <subcellularLocation>
        <location evidence="1">Cell membrane</location>
        <topology evidence="1">Multi-pass membrane protein</topology>
    </subcellularLocation>
</comment>
<keyword evidence="14" id="KW-1185">Reference proteome</keyword>
<dbReference type="KEGG" id="gph:GEMMAAP_02700"/>
<feature type="transmembrane region" description="Helical" evidence="12">
    <location>
        <begin position="42"/>
        <end position="64"/>
    </location>
</feature>
<accession>A0A143BHP5</accession>
<evidence type="ECO:0000256" key="12">
    <source>
        <dbReference type="SAM" id="Phobius"/>
    </source>
</evidence>
<feature type="transmembrane region" description="Helical" evidence="12">
    <location>
        <begin position="501"/>
        <end position="520"/>
    </location>
</feature>
<feature type="transmembrane region" description="Helical" evidence="12">
    <location>
        <begin position="229"/>
        <end position="247"/>
    </location>
</feature>
<dbReference type="GO" id="GO:0006814">
    <property type="term" value="P:sodium ion transport"/>
    <property type="evidence" value="ECO:0007669"/>
    <property type="project" value="UniProtKB-KW"/>
</dbReference>
<sequence>MHWINWVIVAVYLFVVVFDGLRRTRGTKNIEGYFLASRSLPWWAVGLSVMATQLSAVTLIGTTGQGATDGLRFVQFYFGLPIAMVLLGVTLVPFLHGAKVYTAYEYLERRFDAKTRSLTSLLFLLSRGMSAGTIIAAPSVVLSAIFGWDLTWCVLLIGVPTIGYTVLGGVEAVAWADVKQMVIIVAALLAIVVVLVWRLPVPLDEAFHIAGATGRLRVFDFSFSLTETYTFWSGILGGTFLMLSYFGTDQSQVQRYLAARSVDEARSSLLMSAYWKIPLQALILIIGVLVFLFYTFSPAPMLYNPRHDAMLREQRPAAYAALASRYTAALSARDQAAREAATVHGSAPLNTFKAHNDQVDVVRKEALAAVTEATGESSRDVNYIIPRLVLDHLPLGFAGVFLAAVLAAAMSSIAAELNSLATASVVDFYQRWYKPEASDAHFLKVGRISTAIWGVFAMVVATYAATLGSLIEVVNRFGSFFYGSILGVFLLAMIKRTRAIGAFVGLLAGMAVVAAVSFGAPQVSFLWHNVIGAVVVVVVGWALSLGRAETATAVQV</sequence>
<feature type="transmembrane region" description="Helical" evidence="12">
    <location>
        <begin position="6"/>
        <end position="21"/>
    </location>
</feature>
<dbReference type="STRING" id="1379270.GEMMAAP_02700"/>
<evidence type="ECO:0000256" key="7">
    <source>
        <dbReference type="ARBA" id="ARBA00023053"/>
    </source>
</evidence>
<feature type="transmembrane region" description="Helical" evidence="12">
    <location>
        <begin position="154"/>
        <end position="174"/>
    </location>
</feature>
<evidence type="ECO:0000256" key="6">
    <source>
        <dbReference type="ARBA" id="ARBA00022989"/>
    </source>
</evidence>
<evidence type="ECO:0000256" key="11">
    <source>
        <dbReference type="RuleBase" id="RU362091"/>
    </source>
</evidence>
<dbReference type="PANTHER" id="PTHR42985">
    <property type="entry name" value="SODIUM-COUPLED MONOCARBOXYLATE TRANSPORTER"/>
    <property type="match status" value="1"/>
</dbReference>
<dbReference type="Gene3D" id="1.20.1730.10">
    <property type="entry name" value="Sodium/glucose cotransporter"/>
    <property type="match status" value="1"/>
</dbReference>
<feature type="transmembrane region" description="Helical" evidence="12">
    <location>
        <begin position="526"/>
        <end position="545"/>
    </location>
</feature>
<reference evidence="13 14" key="1">
    <citation type="journal article" date="2014" name="Proc. Natl. Acad. Sci. U.S.A.">
        <title>Functional type 2 photosynthetic reaction centers found in the rare bacterial phylum Gemmatimonadetes.</title>
        <authorList>
            <person name="Zeng Y."/>
            <person name="Feng F."/>
            <person name="Medova H."/>
            <person name="Dean J."/>
            <person name="Koblizek M."/>
        </authorList>
    </citation>
    <scope>NUCLEOTIDE SEQUENCE [LARGE SCALE GENOMIC DNA]</scope>
    <source>
        <strain evidence="13 14">AP64</strain>
    </source>
</reference>
<evidence type="ECO:0000256" key="3">
    <source>
        <dbReference type="ARBA" id="ARBA00022448"/>
    </source>
</evidence>
<dbReference type="eggNOG" id="COG0591">
    <property type="taxonomic scope" value="Bacteria"/>
</dbReference>
<evidence type="ECO:0000256" key="8">
    <source>
        <dbReference type="ARBA" id="ARBA00023065"/>
    </source>
</evidence>
<comment type="similarity">
    <text evidence="2 11">Belongs to the sodium:solute symporter (SSF) (TC 2.A.21) family.</text>
</comment>
<dbReference type="OrthoDB" id="9810181at2"/>
<keyword evidence="7" id="KW-0915">Sodium</keyword>
<evidence type="ECO:0000256" key="1">
    <source>
        <dbReference type="ARBA" id="ARBA00004651"/>
    </source>
</evidence>
<dbReference type="CDD" id="cd11494">
    <property type="entry name" value="SLC5sbd_NIS-like_u2"/>
    <property type="match status" value="1"/>
</dbReference>
<feature type="transmembrane region" description="Helical" evidence="12">
    <location>
        <begin position="277"/>
        <end position="296"/>
    </location>
</feature>
<dbReference type="GO" id="GO:0005886">
    <property type="term" value="C:plasma membrane"/>
    <property type="evidence" value="ECO:0007669"/>
    <property type="project" value="UniProtKB-SubCell"/>
</dbReference>
<dbReference type="Pfam" id="PF00474">
    <property type="entry name" value="SSF"/>
    <property type="match status" value="2"/>
</dbReference>
<proteinExistence type="inferred from homology"/>
<feature type="transmembrane region" description="Helical" evidence="12">
    <location>
        <begin position="451"/>
        <end position="471"/>
    </location>
</feature>
<keyword evidence="9 12" id="KW-0472">Membrane</keyword>
<evidence type="ECO:0000256" key="5">
    <source>
        <dbReference type="ARBA" id="ARBA00022692"/>
    </source>
</evidence>
<organism evidence="13 14">
    <name type="scientific">Gemmatimonas phototrophica</name>
    <dbReference type="NCBI Taxonomy" id="1379270"/>
    <lineage>
        <taxon>Bacteria</taxon>
        <taxon>Pseudomonadati</taxon>
        <taxon>Gemmatimonadota</taxon>
        <taxon>Gemmatimonadia</taxon>
        <taxon>Gemmatimonadales</taxon>
        <taxon>Gemmatimonadaceae</taxon>
        <taxon>Gemmatimonas</taxon>
    </lineage>
</organism>
<protein>
    <submittedName>
        <fullName evidence="13">Sodium:solute symporter</fullName>
    </submittedName>
</protein>
<dbReference type="Proteomes" id="UP000076404">
    <property type="component" value="Chromosome"/>
</dbReference>
<feature type="transmembrane region" description="Helical" evidence="12">
    <location>
        <begin position="395"/>
        <end position="415"/>
    </location>
</feature>
<evidence type="ECO:0000313" key="13">
    <source>
        <dbReference type="EMBL" id="AMW04042.1"/>
    </source>
</evidence>